<keyword evidence="11" id="KW-1185">Reference proteome</keyword>
<dbReference type="GO" id="GO:0032934">
    <property type="term" value="F:sterol binding"/>
    <property type="evidence" value="ECO:0007669"/>
    <property type="project" value="TreeGrafter"/>
</dbReference>
<organism evidence="10 11">
    <name type="scientific">Maudiozyma saulgeensis</name>
    <dbReference type="NCBI Taxonomy" id="1789683"/>
    <lineage>
        <taxon>Eukaryota</taxon>
        <taxon>Fungi</taxon>
        <taxon>Dikarya</taxon>
        <taxon>Ascomycota</taxon>
        <taxon>Saccharomycotina</taxon>
        <taxon>Saccharomycetes</taxon>
        <taxon>Saccharomycetales</taxon>
        <taxon>Saccharomycetaceae</taxon>
        <taxon>Maudiozyma</taxon>
    </lineage>
</organism>
<comment type="similarity">
    <text evidence="2">Belongs to the YSP2 family.</text>
</comment>
<dbReference type="AlphaFoldDB" id="A0A1X7R3F8"/>
<dbReference type="GO" id="GO:0140268">
    <property type="term" value="C:endoplasmic reticulum-plasma membrane contact site"/>
    <property type="evidence" value="ECO:0007669"/>
    <property type="project" value="TreeGrafter"/>
</dbReference>
<evidence type="ECO:0000313" key="11">
    <source>
        <dbReference type="Proteomes" id="UP000196158"/>
    </source>
</evidence>
<evidence type="ECO:0000256" key="5">
    <source>
        <dbReference type="ARBA" id="ARBA00023136"/>
    </source>
</evidence>
<reference evidence="10 11" key="1">
    <citation type="submission" date="2017-04" db="EMBL/GenBank/DDBJ databases">
        <authorList>
            <person name="Afonso C.L."/>
            <person name="Miller P.J."/>
            <person name="Scott M.A."/>
            <person name="Spackman E."/>
            <person name="Goraichik I."/>
            <person name="Dimitrov K.M."/>
            <person name="Suarez D.L."/>
            <person name="Swayne D.E."/>
        </authorList>
    </citation>
    <scope>NUCLEOTIDE SEQUENCE [LARGE SCALE GENOMIC DNA]</scope>
</reference>
<dbReference type="GO" id="GO:0005886">
    <property type="term" value="C:plasma membrane"/>
    <property type="evidence" value="ECO:0007669"/>
    <property type="project" value="TreeGrafter"/>
</dbReference>
<sequence>MSKEDLNCGNGDFLPLQVGNSNKRDHSERSHDGTTSSKVSIHSQTMQWGQLHRKRGSDPSIDLSMPRYMKSTPADPQVSDITSVSMIANDPANDSINDLKAVAISTNTVTPIGSPLKNRDIRSLSETNSSFFDNIMSSFNFNKLTKDSEIDENSDVSSTGFIYASPTDNRDFHTLFKLIPVQEKLIRVLDCNLNRNYPYKGKLYATEDHLCFNSTVLDWLAQIQIPVREIRSLTKNSQDSMHNDEICVETSLGMTRFNGFQNLEAAFQILMKIMNNNKKKEVKPLFEKGVNKRGTDLLNYSIGLNPPVTQKSSIVAGAETNPIGKSSINLLTSLEATNNIRNDDEDIEDIIRSIDETSSTSSAMSVEGDDDDESVLADIKVPIYKLNDKASNFSVMDYTGPFYNNSKHTTKIPTRSVDEYSLADIELSCPPGMLFDFLFNETKPTFLQEFLTKQDSSNFTDIGKFEINDSGLKTREYSYQKQLHFPVGPSTTKCNVEEQIVHYDVNDYIELINTTRTPNVPSGTNFSTKTRYIIQWHESTRCKLRLSFWVEWTGSSWIKNMVESSCKSGLISSTIDFINLIENFVEKHTIVDYMMVDKTISTSKSKENSPWISNTSTTNLEESVATSQNNEPTRVPKSIFTNPSAVMVLFSINIMLFLMLLYALWSINSKMNKLIEFQLYSTDGINTTPDTLFETPVRNDILKSHNQQHISLQSLRSLLGITPNSQRIKDSSELSGKILDKLMKLLASHEVDE</sequence>
<dbReference type="InterPro" id="IPR051482">
    <property type="entry name" value="Cholesterol_transport"/>
</dbReference>
<protein>
    <recommendedName>
        <fullName evidence="9">VASt domain-containing protein</fullName>
    </recommendedName>
</protein>
<evidence type="ECO:0000256" key="6">
    <source>
        <dbReference type="ARBA" id="ARBA00037847"/>
    </source>
</evidence>
<feature type="transmembrane region" description="Helical" evidence="8">
    <location>
        <begin position="645"/>
        <end position="665"/>
    </location>
</feature>
<keyword evidence="5 8" id="KW-0472">Membrane</keyword>
<proteinExistence type="inferred from homology"/>
<keyword evidence="3 8" id="KW-0812">Transmembrane</keyword>
<dbReference type="OrthoDB" id="2162691at2759"/>
<dbReference type="Proteomes" id="UP000196158">
    <property type="component" value="Unassembled WGS sequence"/>
</dbReference>
<dbReference type="PANTHER" id="PTHR23319">
    <property type="entry name" value="GRAM DOMAIN CONTAINING 1B, ISOFORM E"/>
    <property type="match status" value="1"/>
</dbReference>
<evidence type="ECO:0000256" key="7">
    <source>
        <dbReference type="SAM" id="MobiDB-lite"/>
    </source>
</evidence>
<gene>
    <name evidence="10" type="ORF">KASA_0O07172G</name>
</gene>
<accession>A0A1X7R3F8</accession>
<feature type="compositionally biased region" description="Basic and acidic residues" evidence="7">
    <location>
        <begin position="22"/>
        <end position="32"/>
    </location>
</feature>
<evidence type="ECO:0000256" key="1">
    <source>
        <dbReference type="ARBA" id="ARBA00004586"/>
    </source>
</evidence>
<name>A0A1X7R3F8_9SACH</name>
<evidence type="ECO:0000313" key="10">
    <source>
        <dbReference type="EMBL" id="SMN20064.1"/>
    </source>
</evidence>
<keyword evidence="4 8" id="KW-1133">Transmembrane helix</keyword>
<evidence type="ECO:0000256" key="3">
    <source>
        <dbReference type="ARBA" id="ARBA00022692"/>
    </source>
</evidence>
<dbReference type="Pfam" id="PF16016">
    <property type="entry name" value="VASt"/>
    <property type="match status" value="1"/>
</dbReference>
<dbReference type="EMBL" id="FXLY01000004">
    <property type="protein sequence ID" value="SMN20064.1"/>
    <property type="molecule type" value="Genomic_DNA"/>
</dbReference>
<dbReference type="GO" id="GO:0005739">
    <property type="term" value="C:mitochondrion"/>
    <property type="evidence" value="ECO:0007669"/>
    <property type="project" value="TreeGrafter"/>
</dbReference>
<dbReference type="Gene3D" id="2.30.29.30">
    <property type="entry name" value="Pleckstrin-homology domain (PH domain)/Phosphotyrosine-binding domain (PTB)"/>
    <property type="match status" value="1"/>
</dbReference>
<evidence type="ECO:0000256" key="2">
    <source>
        <dbReference type="ARBA" id="ARBA00006582"/>
    </source>
</evidence>
<dbReference type="InterPro" id="IPR011993">
    <property type="entry name" value="PH-like_dom_sf"/>
</dbReference>
<dbReference type="SMART" id="SM00568">
    <property type="entry name" value="GRAM"/>
    <property type="match status" value="1"/>
</dbReference>
<evidence type="ECO:0000256" key="4">
    <source>
        <dbReference type="ARBA" id="ARBA00022989"/>
    </source>
</evidence>
<feature type="domain" description="VASt" evidence="9">
    <location>
        <begin position="418"/>
        <end position="589"/>
    </location>
</feature>
<dbReference type="Pfam" id="PF02893">
    <property type="entry name" value="GRAM"/>
    <property type="match status" value="1"/>
</dbReference>
<dbReference type="InterPro" id="IPR031968">
    <property type="entry name" value="VASt"/>
</dbReference>
<dbReference type="GO" id="GO:0120015">
    <property type="term" value="F:sterol transfer activity"/>
    <property type="evidence" value="ECO:0007669"/>
    <property type="project" value="TreeGrafter"/>
</dbReference>
<dbReference type="GO" id="GO:0032541">
    <property type="term" value="C:cortical endoplasmic reticulum"/>
    <property type="evidence" value="ECO:0007669"/>
    <property type="project" value="TreeGrafter"/>
</dbReference>
<dbReference type="PANTHER" id="PTHR23319:SF4">
    <property type="entry name" value="GRAM DOMAIN CONTAINING 1B, ISOFORM E"/>
    <property type="match status" value="1"/>
</dbReference>
<dbReference type="InterPro" id="IPR004182">
    <property type="entry name" value="GRAM"/>
</dbReference>
<evidence type="ECO:0000259" key="9">
    <source>
        <dbReference type="PROSITE" id="PS51778"/>
    </source>
</evidence>
<dbReference type="GO" id="GO:0005789">
    <property type="term" value="C:endoplasmic reticulum membrane"/>
    <property type="evidence" value="ECO:0007669"/>
    <property type="project" value="UniProtKB-SubCell"/>
</dbReference>
<feature type="compositionally biased region" description="Polar residues" evidence="7">
    <location>
        <begin position="33"/>
        <end position="48"/>
    </location>
</feature>
<feature type="region of interest" description="Disordered" evidence="7">
    <location>
        <begin position="1"/>
        <end position="65"/>
    </location>
</feature>
<evidence type="ECO:0000256" key="8">
    <source>
        <dbReference type="SAM" id="Phobius"/>
    </source>
</evidence>
<comment type="subcellular location">
    <subcellularLocation>
        <location evidence="6">Endomembrane system</location>
        <topology evidence="6">Single-pass membrane protein</topology>
    </subcellularLocation>
    <subcellularLocation>
        <location evidence="1">Endoplasmic reticulum membrane</location>
    </subcellularLocation>
</comment>
<dbReference type="PROSITE" id="PS51778">
    <property type="entry name" value="VAST"/>
    <property type="match status" value="1"/>
</dbReference>
<dbReference type="GO" id="GO:0032366">
    <property type="term" value="P:intracellular sterol transport"/>
    <property type="evidence" value="ECO:0007669"/>
    <property type="project" value="TreeGrafter"/>
</dbReference>